<feature type="domain" description="RNase H type-1" evidence="2">
    <location>
        <begin position="39"/>
        <end position="150"/>
    </location>
</feature>
<dbReference type="InterPro" id="IPR036397">
    <property type="entry name" value="RNaseH_sf"/>
</dbReference>
<organism evidence="3 4">
    <name type="scientific">Lolium multiflorum</name>
    <name type="common">Italian ryegrass</name>
    <name type="synonym">Lolium perenne subsp. multiflorum</name>
    <dbReference type="NCBI Taxonomy" id="4521"/>
    <lineage>
        <taxon>Eukaryota</taxon>
        <taxon>Viridiplantae</taxon>
        <taxon>Streptophyta</taxon>
        <taxon>Embryophyta</taxon>
        <taxon>Tracheophyta</taxon>
        <taxon>Spermatophyta</taxon>
        <taxon>Magnoliopsida</taxon>
        <taxon>Liliopsida</taxon>
        <taxon>Poales</taxon>
        <taxon>Poaceae</taxon>
        <taxon>BOP clade</taxon>
        <taxon>Pooideae</taxon>
        <taxon>Poodae</taxon>
        <taxon>Poeae</taxon>
        <taxon>Poeae Chloroplast Group 2 (Poeae type)</taxon>
        <taxon>Loliodinae</taxon>
        <taxon>Loliinae</taxon>
        <taxon>Lolium</taxon>
    </lineage>
</organism>
<protein>
    <recommendedName>
        <fullName evidence="2">RNase H type-1 domain-containing protein</fullName>
    </recommendedName>
</protein>
<dbReference type="AlphaFoldDB" id="A0AAD8T4C4"/>
<evidence type="ECO:0000313" key="3">
    <source>
        <dbReference type="EMBL" id="KAK1669364.1"/>
    </source>
</evidence>
<dbReference type="PANTHER" id="PTHR47723:SF24">
    <property type="entry name" value="RNASE H TYPE-1 DOMAIN-CONTAINING PROTEIN"/>
    <property type="match status" value="1"/>
</dbReference>
<dbReference type="Pfam" id="PF13456">
    <property type="entry name" value="RVT_3"/>
    <property type="match status" value="1"/>
</dbReference>
<evidence type="ECO:0000313" key="4">
    <source>
        <dbReference type="Proteomes" id="UP001231189"/>
    </source>
</evidence>
<dbReference type="InterPro" id="IPR044730">
    <property type="entry name" value="RNase_H-like_dom_plant"/>
</dbReference>
<keyword evidence="4" id="KW-1185">Reference proteome</keyword>
<comment type="caution">
    <text evidence="3">The sequence shown here is derived from an EMBL/GenBank/DDBJ whole genome shotgun (WGS) entry which is preliminary data.</text>
</comment>
<dbReference type="InterPro" id="IPR053151">
    <property type="entry name" value="RNase_H-like"/>
</dbReference>
<dbReference type="CDD" id="cd06222">
    <property type="entry name" value="RNase_H_like"/>
    <property type="match status" value="1"/>
</dbReference>
<dbReference type="EMBL" id="JAUUTY010000003">
    <property type="protein sequence ID" value="KAK1669364.1"/>
    <property type="molecule type" value="Genomic_DNA"/>
</dbReference>
<dbReference type="PANTHER" id="PTHR47723">
    <property type="entry name" value="OS05G0353850 PROTEIN"/>
    <property type="match status" value="1"/>
</dbReference>
<evidence type="ECO:0000256" key="1">
    <source>
        <dbReference type="SAM" id="MobiDB-lite"/>
    </source>
</evidence>
<dbReference type="GO" id="GO:0004523">
    <property type="term" value="F:RNA-DNA hybrid ribonuclease activity"/>
    <property type="evidence" value="ECO:0007669"/>
    <property type="project" value="InterPro"/>
</dbReference>
<dbReference type="InterPro" id="IPR002156">
    <property type="entry name" value="RNaseH_domain"/>
</dbReference>
<dbReference type="InterPro" id="IPR012337">
    <property type="entry name" value="RNaseH-like_sf"/>
</dbReference>
<sequence length="153" mass="16997">MEDHKGKPSLPTTTCTETLTKRKAPTPWTKPPPGWTKVNSDSSFLRDDGTGGLGIIARDCEGVVIFADSLKLHGCEDAKEAEAKAALQVVTRMGIQGHEKIILEVDCDVVATSLDATTEDISKLWSTHEEARRIMRNFNDQRIVLIRRERVIL</sequence>
<evidence type="ECO:0000259" key="2">
    <source>
        <dbReference type="Pfam" id="PF13456"/>
    </source>
</evidence>
<name>A0AAD8T4C4_LOLMU</name>
<proteinExistence type="predicted"/>
<feature type="region of interest" description="Disordered" evidence="1">
    <location>
        <begin position="1"/>
        <end position="43"/>
    </location>
</feature>
<dbReference type="SUPFAM" id="SSF53098">
    <property type="entry name" value="Ribonuclease H-like"/>
    <property type="match status" value="1"/>
</dbReference>
<dbReference type="GO" id="GO:0003676">
    <property type="term" value="F:nucleic acid binding"/>
    <property type="evidence" value="ECO:0007669"/>
    <property type="project" value="InterPro"/>
</dbReference>
<reference evidence="3" key="1">
    <citation type="submission" date="2023-07" db="EMBL/GenBank/DDBJ databases">
        <title>A chromosome-level genome assembly of Lolium multiflorum.</title>
        <authorList>
            <person name="Chen Y."/>
            <person name="Copetti D."/>
            <person name="Kolliker R."/>
            <person name="Studer B."/>
        </authorList>
    </citation>
    <scope>NUCLEOTIDE SEQUENCE</scope>
    <source>
        <strain evidence="3">02402/16</strain>
        <tissue evidence="3">Leaf</tissue>
    </source>
</reference>
<dbReference type="Proteomes" id="UP001231189">
    <property type="component" value="Unassembled WGS sequence"/>
</dbReference>
<dbReference type="Gene3D" id="3.30.420.10">
    <property type="entry name" value="Ribonuclease H-like superfamily/Ribonuclease H"/>
    <property type="match status" value="1"/>
</dbReference>
<accession>A0AAD8T4C4</accession>
<gene>
    <name evidence="3" type="ORF">QYE76_057523</name>
</gene>